<dbReference type="EMBL" id="JAOTPO010000018">
    <property type="protein sequence ID" value="MDE5415633.1"/>
    <property type="molecule type" value="Genomic_DNA"/>
</dbReference>
<dbReference type="InterPro" id="IPR036938">
    <property type="entry name" value="PAP2/HPO_sf"/>
</dbReference>
<organism evidence="2 3">
    <name type="scientific">Alkalihalobacterium chitinilyticum</name>
    <dbReference type="NCBI Taxonomy" id="2980103"/>
    <lineage>
        <taxon>Bacteria</taxon>
        <taxon>Bacillati</taxon>
        <taxon>Bacillota</taxon>
        <taxon>Bacilli</taxon>
        <taxon>Bacillales</taxon>
        <taxon>Bacillaceae</taxon>
        <taxon>Alkalihalobacterium</taxon>
    </lineage>
</organism>
<name>A0ABT5VMB3_9BACI</name>
<evidence type="ECO:0000313" key="3">
    <source>
        <dbReference type="Proteomes" id="UP001148125"/>
    </source>
</evidence>
<comment type="caution">
    <text evidence="2">The sequence shown here is derived from an EMBL/GenBank/DDBJ whole genome shotgun (WGS) entry which is preliminary data.</text>
</comment>
<gene>
    <name evidence="2" type="ORF">N7Z68_19995</name>
</gene>
<dbReference type="SUPFAM" id="SSF48317">
    <property type="entry name" value="Acid phosphatase/Vanadium-dependent haloperoxidase"/>
    <property type="match status" value="1"/>
</dbReference>
<dbReference type="Proteomes" id="UP001148125">
    <property type="component" value="Unassembled WGS sequence"/>
</dbReference>
<dbReference type="Gene3D" id="1.10.606.20">
    <property type="match status" value="1"/>
</dbReference>
<sequence length="300" mass="34011">MRKPNYPLWTDIPYAGETHAPNDPVERYAGSWNTHFIKRCKGGGFETLDGRKIRFAIRHPNTINWDEQLKIVQREMENISDDRIAIVKYWGSGPPPKQWLPIADRLIDTYNVSAPRAARILSTLFTALNDAFIVTWDIKYKLNVARPNQLDQKLATVICTPKHPAYPSGHATVSGAAAVILSYFFPAESRKIHALAEEAALSRLYGGIHFPVDNEQGLRLGRQIGEIIVQQLRKDYDSNSHPIDTPYRQYKNAKLMPPPYQQVIPYNHDTSCSSLVIETETAVPKNITNTSNLTKPILFF</sequence>
<dbReference type="RefSeq" id="WP_275120234.1">
    <property type="nucleotide sequence ID" value="NZ_JAOTPO010000018.1"/>
</dbReference>
<dbReference type="InterPro" id="IPR052559">
    <property type="entry name" value="V-haloperoxidase"/>
</dbReference>
<reference evidence="2" key="1">
    <citation type="submission" date="2024-05" db="EMBL/GenBank/DDBJ databases">
        <title>Alkalihalobacillus sp. strain MEB203 novel alkaliphilic bacterium from Lonar Lake, India.</title>
        <authorList>
            <person name="Joshi A."/>
            <person name="Thite S."/>
            <person name="Mengade P."/>
        </authorList>
    </citation>
    <scope>NUCLEOTIDE SEQUENCE</scope>
    <source>
        <strain evidence="2">MEB 203</strain>
    </source>
</reference>
<dbReference type="InterPro" id="IPR000326">
    <property type="entry name" value="PAP2/HPO"/>
</dbReference>
<proteinExistence type="predicted"/>
<keyword evidence="3" id="KW-1185">Reference proteome</keyword>
<protein>
    <submittedName>
        <fullName evidence="2">Vanadium-dependent haloperoxidase</fullName>
    </submittedName>
</protein>
<dbReference type="PANTHER" id="PTHR34599">
    <property type="entry name" value="PEROXIDASE-RELATED"/>
    <property type="match status" value="1"/>
</dbReference>
<accession>A0ABT5VMB3</accession>
<feature type="domain" description="Phosphatidic acid phosphatase type 2/haloperoxidase" evidence="1">
    <location>
        <begin position="120"/>
        <end position="229"/>
    </location>
</feature>
<evidence type="ECO:0000259" key="1">
    <source>
        <dbReference type="SMART" id="SM00014"/>
    </source>
</evidence>
<dbReference type="Pfam" id="PF01569">
    <property type="entry name" value="PAP2"/>
    <property type="match status" value="1"/>
</dbReference>
<evidence type="ECO:0000313" key="2">
    <source>
        <dbReference type="EMBL" id="MDE5415633.1"/>
    </source>
</evidence>
<dbReference type="PANTHER" id="PTHR34599:SF1">
    <property type="entry name" value="PHOSPHATIDIC ACID PHOSPHATASE TYPE 2_HALOPEROXIDASE DOMAIN-CONTAINING PROTEIN"/>
    <property type="match status" value="1"/>
</dbReference>
<dbReference type="CDD" id="cd03398">
    <property type="entry name" value="PAP2_haloperoxidase"/>
    <property type="match status" value="1"/>
</dbReference>
<dbReference type="SMART" id="SM00014">
    <property type="entry name" value="acidPPc"/>
    <property type="match status" value="1"/>
</dbReference>